<dbReference type="InterPro" id="IPR005467">
    <property type="entry name" value="His_kinase_dom"/>
</dbReference>
<dbReference type="OrthoDB" id="7568856at2"/>
<dbReference type="SUPFAM" id="SSF55874">
    <property type="entry name" value="ATPase domain of HSP90 chaperone/DNA topoisomerase II/histidine kinase"/>
    <property type="match status" value="1"/>
</dbReference>
<dbReference type="Gene3D" id="3.30.565.10">
    <property type="entry name" value="Histidine kinase-like ATPase, C-terminal domain"/>
    <property type="match status" value="1"/>
</dbReference>
<feature type="transmembrane region" description="Helical" evidence="17">
    <location>
        <begin position="313"/>
        <end position="331"/>
    </location>
</feature>
<evidence type="ECO:0000256" key="15">
    <source>
        <dbReference type="ARBA" id="ARBA00059004"/>
    </source>
</evidence>
<keyword evidence="5" id="KW-0997">Cell inner membrane</keyword>
<evidence type="ECO:0000256" key="9">
    <source>
        <dbReference type="ARBA" id="ARBA00022741"/>
    </source>
</evidence>
<evidence type="ECO:0000256" key="5">
    <source>
        <dbReference type="ARBA" id="ARBA00022519"/>
    </source>
</evidence>
<keyword evidence="6" id="KW-0597">Phosphoprotein</keyword>
<keyword evidence="12 17" id="KW-1133">Transmembrane helix</keyword>
<keyword evidence="20" id="KW-1185">Reference proteome</keyword>
<evidence type="ECO:0000256" key="10">
    <source>
        <dbReference type="ARBA" id="ARBA00022777"/>
    </source>
</evidence>
<comment type="caution">
    <text evidence="19">The sequence shown here is derived from an EMBL/GenBank/DDBJ whole genome shotgun (WGS) entry which is preliminary data.</text>
</comment>
<comment type="catalytic activity">
    <reaction evidence="1">
        <text>ATP + protein L-histidine = ADP + protein N-phospho-L-histidine.</text>
        <dbReference type="EC" id="2.7.13.3"/>
    </reaction>
</comment>
<keyword evidence="14 17" id="KW-0472">Membrane</keyword>
<evidence type="ECO:0000256" key="6">
    <source>
        <dbReference type="ARBA" id="ARBA00022553"/>
    </source>
</evidence>
<proteinExistence type="predicted"/>
<dbReference type="PANTHER" id="PTHR43065:SF46">
    <property type="entry name" value="C4-DICARBOXYLATE TRANSPORT SENSOR PROTEIN DCTB"/>
    <property type="match status" value="1"/>
</dbReference>
<evidence type="ECO:0000256" key="1">
    <source>
        <dbReference type="ARBA" id="ARBA00000085"/>
    </source>
</evidence>
<dbReference type="InterPro" id="IPR017055">
    <property type="entry name" value="Sig_transdc_His_kinase_DctB"/>
</dbReference>
<dbReference type="Gene3D" id="3.30.450.20">
    <property type="entry name" value="PAS domain"/>
    <property type="match status" value="2"/>
</dbReference>
<evidence type="ECO:0000256" key="16">
    <source>
        <dbReference type="ARBA" id="ARBA00073143"/>
    </source>
</evidence>
<accession>A0A2T7UXA0</accession>
<dbReference type="InterPro" id="IPR036890">
    <property type="entry name" value="HATPase_C_sf"/>
</dbReference>
<evidence type="ECO:0000256" key="11">
    <source>
        <dbReference type="ARBA" id="ARBA00022840"/>
    </source>
</evidence>
<dbReference type="PROSITE" id="PS50109">
    <property type="entry name" value="HIS_KIN"/>
    <property type="match status" value="1"/>
</dbReference>
<dbReference type="Pfam" id="PF00512">
    <property type="entry name" value="HisKA"/>
    <property type="match status" value="1"/>
</dbReference>
<dbReference type="PIRSF" id="PIRSF036431">
    <property type="entry name" value="STHK_DctB"/>
    <property type="match status" value="1"/>
</dbReference>
<dbReference type="PRINTS" id="PR00344">
    <property type="entry name" value="BCTRLSENSOR"/>
</dbReference>
<dbReference type="InterPro" id="IPR003661">
    <property type="entry name" value="HisK_dim/P_dom"/>
</dbReference>
<keyword evidence="9" id="KW-0547">Nucleotide-binding</keyword>
<dbReference type="CDD" id="cd00082">
    <property type="entry name" value="HisKA"/>
    <property type="match status" value="1"/>
</dbReference>
<evidence type="ECO:0000313" key="19">
    <source>
        <dbReference type="EMBL" id="PVE49189.1"/>
    </source>
</evidence>
<evidence type="ECO:0000259" key="18">
    <source>
        <dbReference type="PROSITE" id="PS50109"/>
    </source>
</evidence>
<evidence type="ECO:0000313" key="20">
    <source>
        <dbReference type="Proteomes" id="UP000244810"/>
    </source>
</evidence>
<dbReference type="InterPro" id="IPR004358">
    <property type="entry name" value="Sig_transdc_His_kin-like_C"/>
</dbReference>
<dbReference type="Proteomes" id="UP000244810">
    <property type="component" value="Unassembled WGS sequence"/>
</dbReference>
<dbReference type="PANTHER" id="PTHR43065">
    <property type="entry name" value="SENSOR HISTIDINE KINASE"/>
    <property type="match status" value="1"/>
</dbReference>
<organism evidence="19 20">
    <name type="scientific">Pararhodobacter aggregans</name>
    <dbReference type="NCBI Taxonomy" id="404875"/>
    <lineage>
        <taxon>Bacteria</taxon>
        <taxon>Pseudomonadati</taxon>
        <taxon>Pseudomonadota</taxon>
        <taxon>Alphaproteobacteria</taxon>
        <taxon>Rhodobacterales</taxon>
        <taxon>Paracoccaceae</taxon>
        <taxon>Pararhodobacter</taxon>
    </lineage>
</organism>
<evidence type="ECO:0000256" key="14">
    <source>
        <dbReference type="ARBA" id="ARBA00023136"/>
    </source>
</evidence>
<keyword evidence="11" id="KW-0067">ATP-binding</keyword>
<dbReference type="FunFam" id="1.10.287.130:FF:000049">
    <property type="entry name" value="C4-dicarboxylate transport sensor protein DctB"/>
    <property type="match status" value="1"/>
</dbReference>
<name>A0A2T7UXA0_9RHOB</name>
<evidence type="ECO:0000256" key="2">
    <source>
        <dbReference type="ARBA" id="ARBA00004429"/>
    </source>
</evidence>
<feature type="domain" description="Histidine kinase" evidence="18">
    <location>
        <begin position="405"/>
        <end position="616"/>
    </location>
</feature>
<dbReference type="GO" id="GO:0000155">
    <property type="term" value="F:phosphorelay sensor kinase activity"/>
    <property type="evidence" value="ECO:0007669"/>
    <property type="project" value="InterPro"/>
</dbReference>
<evidence type="ECO:0000256" key="13">
    <source>
        <dbReference type="ARBA" id="ARBA00023012"/>
    </source>
</evidence>
<dbReference type="AlphaFoldDB" id="A0A2T7UXA0"/>
<evidence type="ECO:0000256" key="17">
    <source>
        <dbReference type="SAM" id="Phobius"/>
    </source>
</evidence>
<reference evidence="19 20" key="1">
    <citation type="journal article" date="2011" name="Syst. Appl. Microbiol.">
        <title>Defluviimonas denitrificans gen. nov., sp. nov., and Pararhodobacter aggregans gen. nov., sp. nov., non-phototrophic Rhodobacteraceae from the biofilter of a marine aquaculture.</title>
        <authorList>
            <person name="Foesel B.U."/>
            <person name="Drake H.L."/>
            <person name="Schramm A."/>
        </authorList>
    </citation>
    <scope>NUCLEOTIDE SEQUENCE [LARGE SCALE GENOMIC DNA]</scope>
    <source>
        <strain evidence="19 20">D1-19</strain>
    </source>
</reference>
<dbReference type="RefSeq" id="WP_107749692.1">
    <property type="nucleotide sequence ID" value="NZ_QBKF01000001.1"/>
</dbReference>
<dbReference type="SUPFAM" id="SSF103190">
    <property type="entry name" value="Sensory domain-like"/>
    <property type="match status" value="1"/>
</dbReference>
<dbReference type="InterPro" id="IPR003594">
    <property type="entry name" value="HATPase_dom"/>
</dbReference>
<keyword evidence="13" id="KW-0902">Two-component regulatory system</keyword>
<evidence type="ECO:0000256" key="8">
    <source>
        <dbReference type="ARBA" id="ARBA00022692"/>
    </source>
</evidence>
<sequence length="621" mass="66836">MSDTPGQIADLPPVAPAAGPTGRAFWVVLATLTLLVALGLGSLAYHRLHRAALADLTRQGESTLGLAIAALDGQLRRFDRLPGLLAQQEVVHELLYRPRDLDRVEAANLYLRATAQLLQASDIYVMNLQGLTLAASNFDQPLSFVGGNFVFRPYFTEALSQGQGRFYALGTTSQVRGYYFGAPVLIDDAPAGVMVIKIDLDAIEDGWRGSGTEVLVTDPEDIVFMSTNPAWTFGATRPLTPERLDRTRSTRRYADRQLTELPLVRATGPDGGPLWRLQGAEYRVIASAMAGADWTVQVLVDTAPARQQALTRLALGALAMVLAVLALVIVAQRRAALRERLALQAEAQAQLERRVDERTAELAAVNTRLEGEVAERRSTEERLRATQADLVQAGKLAALGQMSAALSHEFNQPLGAARNYAENAQLLIERGRIEDAKGNIDRILGLIGRMGDLSKHLRNFARKPNSQLSDVALTEAVTSALELLGWRLRAQSIALTVEIPPLAVRAGPVRLQQVLVNILSNAIDALEECEIRTIAVSARQQGGTAVLTIADSGPGVAPQLVERIFDPFFSTKGVGKGLGLGLSISYNIVHDFGGTLAVANRPEGGAVFTLVLPLAQGEKAA</sequence>
<protein>
    <recommendedName>
        <fullName evidence="16">C4-dicarboxylate transport sensor protein DctB</fullName>
        <ecNumber evidence="3">2.7.13.3</ecNumber>
    </recommendedName>
</protein>
<dbReference type="InterPro" id="IPR036097">
    <property type="entry name" value="HisK_dim/P_sf"/>
</dbReference>
<dbReference type="SUPFAM" id="SSF47384">
    <property type="entry name" value="Homodimeric domain of signal transducing histidine kinase"/>
    <property type="match status" value="1"/>
</dbReference>
<feature type="transmembrane region" description="Helical" evidence="17">
    <location>
        <begin position="24"/>
        <end position="45"/>
    </location>
</feature>
<gene>
    <name evidence="19" type="ORF">DDE23_01925</name>
</gene>
<keyword evidence="8 17" id="KW-0812">Transmembrane</keyword>
<keyword evidence="4" id="KW-1003">Cell membrane</keyword>
<evidence type="ECO:0000256" key="3">
    <source>
        <dbReference type="ARBA" id="ARBA00012438"/>
    </source>
</evidence>
<comment type="subcellular location">
    <subcellularLocation>
        <location evidence="2">Cell inner membrane</location>
        <topology evidence="2">Multi-pass membrane protein</topology>
    </subcellularLocation>
</comment>
<dbReference type="GO" id="GO:0005524">
    <property type="term" value="F:ATP binding"/>
    <property type="evidence" value="ECO:0007669"/>
    <property type="project" value="UniProtKB-KW"/>
</dbReference>
<dbReference type="InterPro" id="IPR029151">
    <property type="entry name" value="Sensor-like_sf"/>
</dbReference>
<dbReference type="Gene3D" id="1.10.287.130">
    <property type="match status" value="1"/>
</dbReference>
<evidence type="ECO:0000256" key="12">
    <source>
        <dbReference type="ARBA" id="ARBA00022989"/>
    </source>
</evidence>
<evidence type="ECO:0000256" key="4">
    <source>
        <dbReference type="ARBA" id="ARBA00022475"/>
    </source>
</evidence>
<dbReference type="SMART" id="SM00387">
    <property type="entry name" value="HATPase_c"/>
    <property type="match status" value="1"/>
</dbReference>
<dbReference type="EMBL" id="QDDR01000001">
    <property type="protein sequence ID" value="PVE49189.1"/>
    <property type="molecule type" value="Genomic_DNA"/>
</dbReference>
<keyword evidence="10 19" id="KW-0418">Kinase</keyword>
<dbReference type="GO" id="GO:0005886">
    <property type="term" value="C:plasma membrane"/>
    <property type="evidence" value="ECO:0007669"/>
    <property type="project" value="UniProtKB-SubCell"/>
</dbReference>
<keyword evidence="7" id="KW-0808">Transferase</keyword>
<dbReference type="EC" id="2.7.13.3" evidence="3"/>
<comment type="function">
    <text evidence="15">Member of the two-component regulatory system DctB/DctD involved in the transport of C4-dicarboxylates. DctB functions as a membrane-associated protein kinase that phosphorylates DctD in response to environmental signals.</text>
</comment>
<dbReference type="SMART" id="SM00388">
    <property type="entry name" value="HisKA"/>
    <property type="match status" value="1"/>
</dbReference>
<dbReference type="Pfam" id="PF02518">
    <property type="entry name" value="HATPase_c"/>
    <property type="match status" value="1"/>
</dbReference>
<evidence type="ECO:0000256" key="7">
    <source>
        <dbReference type="ARBA" id="ARBA00022679"/>
    </source>
</evidence>